<dbReference type="PRINTS" id="PR00080">
    <property type="entry name" value="SDRFAMILY"/>
</dbReference>
<dbReference type="InterPro" id="IPR036291">
    <property type="entry name" value="NAD(P)-bd_dom_sf"/>
</dbReference>
<evidence type="ECO:0000259" key="3">
    <source>
        <dbReference type="SMART" id="SM00822"/>
    </source>
</evidence>
<dbReference type="InterPro" id="IPR057326">
    <property type="entry name" value="KR_dom"/>
</dbReference>
<dbReference type="EMBL" id="JACICY010000004">
    <property type="protein sequence ID" value="MBB3860939.1"/>
    <property type="molecule type" value="Genomic_DNA"/>
</dbReference>
<reference evidence="4 5" key="1">
    <citation type="submission" date="2020-08" db="EMBL/GenBank/DDBJ databases">
        <title>Genomic Encyclopedia of Type Strains, Phase IV (KMG-IV): sequencing the most valuable type-strain genomes for metagenomic binning, comparative biology and taxonomic classification.</title>
        <authorList>
            <person name="Goeker M."/>
        </authorList>
    </citation>
    <scope>NUCLEOTIDE SEQUENCE [LARGE SCALE GENOMIC DNA]</scope>
    <source>
        <strain evidence="4 5">DSM 14552</strain>
    </source>
</reference>
<keyword evidence="2 4" id="KW-0560">Oxidoreductase</keyword>
<dbReference type="SMART" id="SM00822">
    <property type="entry name" value="PKS_KR"/>
    <property type="match status" value="1"/>
</dbReference>
<gene>
    <name evidence="4" type="ORF">GGQ88_002208</name>
</gene>
<organism evidence="4 5">
    <name type="scientific">Novosphingobium hassiacum</name>
    <dbReference type="NCBI Taxonomy" id="173676"/>
    <lineage>
        <taxon>Bacteria</taxon>
        <taxon>Pseudomonadati</taxon>
        <taxon>Pseudomonadota</taxon>
        <taxon>Alphaproteobacteria</taxon>
        <taxon>Sphingomonadales</taxon>
        <taxon>Sphingomonadaceae</taxon>
        <taxon>Novosphingobium</taxon>
    </lineage>
</organism>
<comment type="similarity">
    <text evidence="1">Belongs to the short-chain dehydrogenases/reductases (SDR) family.</text>
</comment>
<sequence length="248" mass="25774">MGKLVNRIALVTGGGRGIGKGIAVRLAAEGAHVIINYSRSRADAEALADAVRAEGGSASTICADLSDLAAIATMFEAIKREHSHIDILVNNAARGSSGMPRLDTSTPEQFEAMMSLNMRGLYFTTQAAVRLMRDGGRVISISSSSTMARVPGLSIYAGTKAAVEAFTRIWAAELASRRITVNAVLPGITDTDLLRGSLTPEMARQIGESVPLGRMGTPKDMAGIVAFLASEDGGWITGQNLVAAGGAA</sequence>
<dbReference type="InterPro" id="IPR020904">
    <property type="entry name" value="Sc_DH/Rdtase_CS"/>
</dbReference>
<dbReference type="Gene3D" id="3.40.50.720">
    <property type="entry name" value="NAD(P)-binding Rossmann-like Domain"/>
    <property type="match status" value="1"/>
</dbReference>
<dbReference type="Pfam" id="PF13561">
    <property type="entry name" value="adh_short_C2"/>
    <property type="match status" value="1"/>
</dbReference>
<dbReference type="GO" id="GO:0004316">
    <property type="term" value="F:3-oxoacyl-[acyl-carrier-protein] reductase (NADPH) activity"/>
    <property type="evidence" value="ECO:0007669"/>
    <property type="project" value="UniProtKB-EC"/>
</dbReference>
<name>A0A7W5ZYL1_9SPHN</name>
<evidence type="ECO:0000256" key="2">
    <source>
        <dbReference type="ARBA" id="ARBA00023002"/>
    </source>
</evidence>
<dbReference type="SUPFAM" id="SSF51735">
    <property type="entry name" value="NAD(P)-binding Rossmann-fold domains"/>
    <property type="match status" value="1"/>
</dbReference>
<evidence type="ECO:0000313" key="5">
    <source>
        <dbReference type="Proteomes" id="UP000562395"/>
    </source>
</evidence>
<evidence type="ECO:0000313" key="4">
    <source>
        <dbReference type="EMBL" id="MBB3860939.1"/>
    </source>
</evidence>
<dbReference type="FunFam" id="3.40.50.720:FF:000084">
    <property type="entry name" value="Short-chain dehydrogenase reductase"/>
    <property type="match status" value="1"/>
</dbReference>
<dbReference type="PANTHER" id="PTHR48107:SF7">
    <property type="entry name" value="RE15974P"/>
    <property type="match status" value="1"/>
</dbReference>
<keyword evidence="5" id="KW-1185">Reference proteome</keyword>
<dbReference type="Proteomes" id="UP000562395">
    <property type="component" value="Unassembled WGS sequence"/>
</dbReference>
<dbReference type="InterPro" id="IPR002347">
    <property type="entry name" value="SDR_fam"/>
</dbReference>
<dbReference type="PROSITE" id="PS00061">
    <property type="entry name" value="ADH_SHORT"/>
    <property type="match status" value="1"/>
</dbReference>
<dbReference type="PRINTS" id="PR00081">
    <property type="entry name" value="GDHRDH"/>
</dbReference>
<protein>
    <submittedName>
        <fullName evidence="4">3-oxoacyl-[acyl-carrier protein] reductase</fullName>
        <ecNumber evidence="4">1.1.1.100</ecNumber>
    </submittedName>
</protein>
<comment type="caution">
    <text evidence="4">The sequence shown here is derived from an EMBL/GenBank/DDBJ whole genome shotgun (WGS) entry which is preliminary data.</text>
</comment>
<evidence type="ECO:0000256" key="1">
    <source>
        <dbReference type="ARBA" id="ARBA00006484"/>
    </source>
</evidence>
<dbReference type="PANTHER" id="PTHR48107">
    <property type="entry name" value="NADPH-DEPENDENT ALDEHYDE REDUCTASE-LIKE PROTEIN, CHLOROPLASTIC-RELATED"/>
    <property type="match status" value="1"/>
</dbReference>
<proteinExistence type="inferred from homology"/>
<dbReference type="RefSeq" id="WP_183613179.1">
    <property type="nucleotide sequence ID" value="NZ_JACICY010000004.1"/>
</dbReference>
<dbReference type="EC" id="1.1.1.100" evidence="4"/>
<accession>A0A7W5ZYL1</accession>
<dbReference type="AlphaFoldDB" id="A0A7W5ZYL1"/>
<feature type="domain" description="Ketoreductase" evidence="3">
    <location>
        <begin position="7"/>
        <end position="191"/>
    </location>
</feature>